<dbReference type="EMBL" id="QUNI01000013">
    <property type="protein sequence ID" value="REG94148.1"/>
    <property type="molecule type" value="Genomic_DNA"/>
</dbReference>
<reference evidence="1 2" key="1">
    <citation type="submission" date="2018-08" db="EMBL/GenBank/DDBJ databases">
        <title>Genomic Encyclopedia of Archaeal and Bacterial Type Strains, Phase II (KMG-II): from individual species to whole genera.</title>
        <authorList>
            <person name="Goeker M."/>
        </authorList>
    </citation>
    <scope>NUCLEOTIDE SEQUENCE [LARGE SCALE GENOMIC DNA]</scope>
    <source>
        <strain evidence="1 2">DSM 100880</strain>
    </source>
</reference>
<comment type="caution">
    <text evidence="1">The sequence shown here is derived from an EMBL/GenBank/DDBJ whole genome shotgun (WGS) entry which is preliminary data.</text>
</comment>
<organism evidence="1 2">
    <name type="scientific">Flavobacterium aquicola</name>
    <dbReference type="NCBI Taxonomy" id="1682742"/>
    <lineage>
        <taxon>Bacteria</taxon>
        <taxon>Pseudomonadati</taxon>
        <taxon>Bacteroidota</taxon>
        <taxon>Flavobacteriia</taxon>
        <taxon>Flavobacteriales</taxon>
        <taxon>Flavobacteriaceae</taxon>
        <taxon>Flavobacterium</taxon>
    </lineage>
</organism>
<dbReference type="Proteomes" id="UP000257136">
    <property type="component" value="Unassembled WGS sequence"/>
</dbReference>
<gene>
    <name evidence="1" type="ORF">C8P67_113124</name>
</gene>
<evidence type="ECO:0000313" key="1">
    <source>
        <dbReference type="EMBL" id="REG94148.1"/>
    </source>
</evidence>
<sequence length="194" mass="22686">MDSKNFIIEKLKGLYADLSYLEIRYEFRVNIATHLIEVKPVHCYDKDKAYILKQIEIENQFEELFSNEEILFMSENILIQIEKPILELGISLIEQKSQIVTASYSIEHIMPNSNVLEEVFDSLSKVNINSPIYHYVNYSMNNEFVVTAKPCANVILNDYYMNESPHFKDEVVAKETKTKKDSEINQSLFFLLIL</sequence>
<name>A0A3E0E7B8_9FLAO</name>
<dbReference type="RefSeq" id="WP_115814619.1">
    <property type="nucleotide sequence ID" value="NZ_QUNI01000013.1"/>
</dbReference>
<accession>A0A3E0E7B8</accession>
<dbReference type="AlphaFoldDB" id="A0A3E0E7B8"/>
<keyword evidence="2" id="KW-1185">Reference proteome</keyword>
<dbReference type="OrthoDB" id="1376336at2"/>
<evidence type="ECO:0000313" key="2">
    <source>
        <dbReference type="Proteomes" id="UP000257136"/>
    </source>
</evidence>
<proteinExistence type="predicted"/>
<protein>
    <submittedName>
        <fullName evidence="1">Uncharacterized protein</fullName>
    </submittedName>
</protein>